<comment type="caution">
    <text evidence="3">The sequence shown here is derived from an EMBL/GenBank/DDBJ whole genome shotgun (WGS) entry which is preliminary data.</text>
</comment>
<dbReference type="InterPro" id="IPR011659">
    <property type="entry name" value="WD40"/>
</dbReference>
<protein>
    <submittedName>
        <fullName evidence="3">ISAs1 family transposase</fullName>
    </submittedName>
</protein>
<sequence>MCGASGARSFAAIAEWAVDAADEVLRGLGIEVPDGSTIRRALSKFTGDGFDQAVGAWLAGRLAAAPATCRVRRRHRRAVAVDGKTLRGSRDGDTRAVMVMACLDHDHGVVLNQAQIDDKSNEIPSFAPLLDGIADLTGVVVTADALHAQTEHAEYLHGRGADYVPQPWRPNRDKIQRRKSSCRRSVAVEVVRPISRIGKACGFGPGTMRGVAGILTHSRWVGMVHRSGSSIGRAVLVTARRSARIVVVAVVVSGLVAGCGVGPGQSPRPAKIVYPGDRYGIFAMNPDGTGVTRIGEGDCPNFARDGSKIAVGGLWITVMDPDGGNVRKLLHGGYGCPAFSPDGAKIAFTRGTAVYLMNADGGMPKQLYNDPTFDPVGGFQTGQDVGSSERPAFSPDGSKIVFAEAGAMWVMAADGAGARQLLPGTSALRTFQGYNDSDPVFTPDGAGIVFSRSRSSNAGIDRDMGIYRMDVDGRNIRLLRTNGDCPSFSPDGSKILYSRMTLDTASEQGASFTEVWVMDSDGSNPHRLIGPKESVQDTLCGSWGRAADS</sequence>
<dbReference type="InterPro" id="IPR011042">
    <property type="entry name" value="6-blade_b-propeller_TolB-like"/>
</dbReference>
<evidence type="ECO:0000313" key="3">
    <source>
        <dbReference type="EMBL" id="MBU3067849.1"/>
    </source>
</evidence>
<reference evidence="3 4" key="1">
    <citation type="submission" date="2021-06" db="EMBL/GenBank/DDBJ databases">
        <title>Actinomycetes sequencing.</title>
        <authorList>
            <person name="Shan Q."/>
        </authorList>
    </citation>
    <scope>NUCLEOTIDE SEQUENCE [LARGE SCALE GENOMIC DNA]</scope>
    <source>
        <strain evidence="3 4">NEAU-G5</strain>
    </source>
</reference>
<dbReference type="InterPro" id="IPR047647">
    <property type="entry name" value="ISAs1_transpos"/>
</dbReference>
<dbReference type="RefSeq" id="WP_215923931.1">
    <property type="nucleotide sequence ID" value="NZ_JAHKNI010000026.1"/>
</dbReference>
<keyword evidence="4" id="KW-1185">Reference proteome</keyword>
<dbReference type="InterPro" id="IPR002559">
    <property type="entry name" value="Transposase_11"/>
</dbReference>
<dbReference type="Pfam" id="PF01609">
    <property type="entry name" value="DDE_Tnp_1"/>
    <property type="match status" value="1"/>
</dbReference>
<accession>A0ABS6BC36</accession>
<dbReference type="Pfam" id="PF07676">
    <property type="entry name" value="PD40"/>
    <property type="match status" value="4"/>
</dbReference>
<evidence type="ECO:0000256" key="1">
    <source>
        <dbReference type="ARBA" id="ARBA00009820"/>
    </source>
</evidence>
<organism evidence="3 4">
    <name type="scientific">Nocardia albiluteola</name>
    <dbReference type="NCBI Taxonomy" id="2842303"/>
    <lineage>
        <taxon>Bacteria</taxon>
        <taxon>Bacillati</taxon>
        <taxon>Actinomycetota</taxon>
        <taxon>Actinomycetes</taxon>
        <taxon>Mycobacteriales</taxon>
        <taxon>Nocardiaceae</taxon>
        <taxon>Nocardia</taxon>
    </lineage>
</organism>
<evidence type="ECO:0000313" key="4">
    <source>
        <dbReference type="Proteomes" id="UP000733379"/>
    </source>
</evidence>
<dbReference type="Proteomes" id="UP000733379">
    <property type="component" value="Unassembled WGS sequence"/>
</dbReference>
<dbReference type="EMBL" id="JAHKNI010000026">
    <property type="protein sequence ID" value="MBU3067849.1"/>
    <property type="molecule type" value="Genomic_DNA"/>
</dbReference>
<dbReference type="PANTHER" id="PTHR36842">
    <property type="entry name" value="PROTEIN TOLB HOMOLOG"/>
    <property type="match status" value="1"/>
</dbReference>
<dbReference type="Gene3D" id="2.120.10.30">
    <property type="entry name" value="TolB, C-terminal domain"/>
    <property type="match status" value="2"/>
</dbReference>
<name>A0ABS6BC36_9NOCA</name>
<dbReference type="SUPFAM" id="SSF69304">
    <property type="entry name" value="Tricorn protease N-terminal domain"/>
    <property type="match status" value="1"/>
</dbReference>
<gene>
    <name evidence="3" type="ORF">KO481_40840</name>
</gene>
<feature type="domain" description="Transposase IS4-like" evidence="2">
    <location>
        <begin position="76"/>
        <end position="175"/>
    </location>
</feature>
<dbReference type="PANTHER" id="PTHR36842:SF1">
    <property type="entry name" value="PROTEIN TOLB"/>
    <property type="match status" value="1"/>
</dbReference>
<evidence type="ECO:0000259" key="2">
    <source>
        <dbReference type="Pfam" id="PF01609"/>
    </source>
</evidence>
<dbReference type="NCBIfam" id="NF033564">
    <property type="entry name" value="transpos_ISAs1"/>
    <property type="match status" value="1"/>
</dbReference>
<proteinExistence type="inferred from homology"/>
<comment type="similarity">
    <text evidence="1">Belongs to the TolB family.</text>
</comment>